<dbReference type="OrthoDB" id="285317at2"/>
<reference evidence="1 2" key="1">
    <citation type="submission" date="2019-02" db="EMBL/GenBank/DDBJ databases">
        <title>Deep-cultivation of Planctomycetes and their phenomic and genomic characterization uncovers novel biology.</title>
        <authorList>
            <person name="Wiegand S."/>
            <person name="Jogler M."/>
            <person name="Boedeker C."/>
            <person name="Pinto D."/>
            <person name="Vollmers J."/>
            <person name="Rivas-Marin E."/>
            <person name="Kohn T."/>
            <person name="Peeters S.H."/>
            <person name="Heuer A."/>
            <person name="Rast P."/>
            <person name="Oberbeckmann S."/>
            <person name="Bunk B."/>
            <person name="Jeske O."/>
            <person name="Meyerdierks A."/>
            <person name="Storesund J.E."/>
            <person name="Kallscheuer N."/>
            <person name="Luecker S."/>
            <person name="Lage O.M."/>
            <person name="Pohl T."/>
            <person name="Merkel B.J."/>
            <person name="Hornburger P."/>
            <person name="Mueller R.-W."/>
            <person name="Bruemmer F."/>
            <person name="Labrenz M."/>
            <person name="Spormann A.M."/>
            <person name="Op den Camp H."/>
            <person name="Overmann J."/>
            <person name="Amann R."/>
            <person name="Jetten M.S.M."/>
            <person name="Mascher T."/>
            <person name="Medema M.H."/>
            <person name="Devos D.P."/>
            <person name="Kaster A.-K."/>
            <person name="Ovreas L."/>
            <person name="Rohde M."/>
            <person name="Galperin M.Y."/>
            <person name="Jogler C."/>
        </authorList>
    </citation>
    <scope>NUCLEOTIDE SEQUENCE [LARGE SCALE GENOMIC DNA]</scope>
    <source>
        <strain evidence="1 2">I41</strain>
    </source>
</reference>
<evidence type="ECO:0000313" key="2">
    <source>
        <dbReference type="Proteomes" id="UP000317909"/>
    </source>
</evidence>
<dbReference type="RefSeq" id="WP_145434777.1">
    <property type="nucleotide sequence ID" value="NZ_CP036339.1"/>
</dbReference>
<dbReference type="Proteomes" id="UP000317909">
    <property type="component" value="Chromosome"/>
</dbReference>
<gene>
    <name evidence="1" type="ORF">I41_42870</name>
</gene>
<evidence type="ECO:0000313" key="1">
    <source>
        <dbReference type="EMBL" id="QDT75078.1"/>
    </source>
</evidence>
<dbReference type="EMBL" id="CP036339">
    <property type="protein sequence ID" value="QDT75078.1"/>
    <property type="molecule type" value="Genomic_DNA"/>
</dbReference>
<dbReference type="AlphaFoldDB" id="A0A517U377"/>
<dbReference type="KEGG" id="llh:I41_42870"/>
<proteinExistence type="predicted"/>
<organism evidence="1 2">
    <name type="scientific">Lacipirellula limnantheis</name>
    <dbReference type="NCBI Taxonomy" id="2528024"/>
    <lineage>
        <taxon>Bacteria</taxon>
        <taxon>Pseudomonadati</taxon>
        <taxon>Planctomycetota</taxon>
        <taxon>Planctomycetia</taxon>
        <taxon>Pirellulales</taxon>
        <taxon>Lacipirellulaceae</taxon>
        <taxon>Lacipirellula</taxon>
    </lineage>
</organism>
<keyword evidence="2" id="KW-1185">Reference proteome</keyword>
<sequence length="74" mass="8230">MRSADLYTSAAHIRDAFDDLQAAWLAASEQWNDGVSRAFCQNHLEPLGPTVKLALDSMTRMGVLVTHMHAECEQ</sequence>
<name>A0A517U377_9BACT</name>
<accession>A0A517U377</accession>
<protein>
    <submittedName>
        <fullName evidence="1">Uncharacterized protein</fullName>
    </submittedName>
</protein>